<dbReference type="InParanoid" id="E8R6V3"/>
<dbReference type="HOGENOM" id="CLU_3389860_0_0_0"/>
<dbReference type="AlphaFoldDB" id="E8R6V3"/>
<organism evidence="1 2">
    <name type="scientific">Isosphaera pallida (strain ATCC 43644 / DSM 9630 / IS1B)</name>
    <dbReference type="NCBI Taxonomy" id="575540"/>
    <lineage>
        <taxon>Bacteria</taxon>
        <taxon>Pseudomonadati</taxon>
        <taxon>Planctomycetota</taxon>
        <taxon>Planctomycetia</taxon>
        <taxon>Isosphaerales</taxon>
        <taxon>Isosphaeraceae</taxon>
        <taxon>Isosphaera</taxon>
    </lineage>
</organism>
<dbReference type="KEGG" id="ipa:Isop_3740"/>
<proteinExistence type="predicted"/>
<accession>E8R6V3</accession>
<reference key="1">
    <citation type="submission" date="2010-11" db="EMBL/GenBank/DDBJ databases">
        <title>The complete sequence of plasmid of Isophaera pallida ATCC 43644.</title>
        <authorList>
            <consortium name="US DOE Joint Genome Institute (JGI-PGF)"/>
            <person name="Lucas S."/>
            <person name="Copeland A."/>
            <person name="Lapidus A."/>
            <person name="Bruce D."/>
            <person name="Goodwin L."/>
            <person name="Pitluck S."/>
            <person name="Kyrpides N."/>
            <person name="Mavromatis K."/>
            <person name="Pagani I."/>
            <person name="Ivanova N."/>
            <person name="Saunders E."/>
            <person name="Brettin T."/>
            <person name="Detter J.C."/>
            <person name="Han C."/>
            <person name="Tapia R."/>
            <person name="Land M."/>
            <person name="Hauser L."/>
            <person name="Markowitz V."/>
            <person name="Cheng J.-F."/>
            <person name="Hugenholtz P."/>
            <person name="Woyke T."/>
            <person name="Wu D."/>
            <person name="Eisen J.A."/>
        </authorList>
    </citation>
    <scope>NUCLEOTIDE SEQUENCE</scope>
    <source>
        <strain>ATCC 43644</strain>
    </source>
</reference>
<keyword evidence="2" id="KW-1185">Reference proteome</keyword>
<geneLocation type="plasmid" evidence="1 2">
    <name>pISOP01</name>
</geneLocation>
<keyword evidence="1" id="KW-0614">Plasmid</keyword>
<evidence type="ECO:0000313" key="2">
    <source>
        <dbReference type="Proteomes" id="UP000008631"/>
    </source>
</evidence>
<name>E8R6V3_ISOPI</name>
<dbReference type="EMBL" id="CP002354">
    <property type="protein sequence ID" value="ADV64296.1"/>
    <property type="molecule type" value="Genomic_DNA"/>
</dbReference>
<reference evidence="1 2" key="2">
    <citation type="journal article" date="2011" name="Stand. Genomic Sci.">
        <title>Complete genome sequence of Isosphaera pallida type strain (IS1B).</title>
        <authorList>
            <consortium name="US DOE Joint Genome Institute (JGI-PGF)"/>
            <person name="Goker M."/>
            <person name="Cleland D."/>
            <person name="Saunders E."/>
            <person name="Lapidus A."/>
            <person name="Nolan M."/>
            <person name="Lucas S."/>
            <person name="Hammon N."/>
            <person name="Deshpande S."/>
            <person name="Cheng J.F."/>
            <person name="Tapia R."/>
            <person name="Han C."/>
            <person name="Goodwin L."/>
            <person name="Pitluck S."/>
            <person name="Liolios K."/>
            <person name="Pagani I."/>
            <person name="Ivanova N."/>
            <person name="Mavromatis K."/>
            <person name="Pati A."/>
            <person name="Chen A."/>
            <person name="Palaniappan K."/>
            <person name="Land M."/>
            <person name="Hauser L."/>
            <person name="Chang Y.J."/>
            <person name="Jeffries C.D."/>
            <person name="Detter J.C."/>
            <person name="Beck B."/>
            <person name="Woyke T."/>
            <person name="Bristow J."/>
            <person name="Eisen J.A."/>
            <person name="Markowitz V."/>
            <person name="Hugenholtz P."/>
            <person name="Kyrpides N.C."/>
            <person name="Klenk H.P."/>
        </authorList>
    </citation>
    <scope>NUCLEOTIDE SEQUENCE [LARGE SCALE GENOMIC DNA]</scope>
    <source>
        <strain evidence="2">ATCC 43644 / DSM 9630 / IS1B</strain>
        <plasmid evidence="2">pISOP01</plasmid>
    </source>
</reference>
<evidence type="ECO:0000313" key="1">
    <source>
        <dbReference type="EMBL" id="ADV64296.1"/>
    </source>
</evidence>
<protein>
    <submittedName>
        <fullName evidence="1">Uncharacterized protein</fullName>
    </submittedName>
</protein>
<dbReference type="Proteomes" id="UP000008631">
    <property type="component" value="Plasmid pISOP01"/>
</dbReference>
<gene>
    <name evidence="1" type="ordered locus">Isop_3740</name>
</gene>
<sequence>MPKRHHLEMIALTFLRDWFNLRDQPERTFELE</sequence>